<feature type="domain" description="Thioesterase" evidence="2">
    <location>
        <begin position="1"/>
        <end position="149"/>
    </location>
</feature>
<comment type="similarity">
    <text evidence="1">Belongs to the thioesterase family.</text>
</comment>
<dbReference type="InterPro" id="IPR001031">
    <property type="entry name" value="Thioesterase"/>
</dbReference>
<dbReference type="InterPro" id="IPR012223">
    <property type="entry name" value="TEII"/>
</dbReference>
<proteinExistence type="inferred from homology"/>
<protein>
    <submittedName>
        <fullName evidence="3">Surfactin synthase thioesterase subunit</fullName>
    </submittedName>
</protein>
<sequence length="161" mass="17552">MGGLLAYLLKRYFHEHGGPLPRALAVASYAAPRIPWSDPTGPDAPDDVLVRRLHAIGGVPAWLVDHPEWLAPFLGLVRDDARLCASYQHVPQSSRLSVPVHVFGGNRDILVPEESLDGWSEIAEEVTVEILDGGHFLVSEDFGHLCRSVFGLATDGRIEVG</sequence>
<dbReference type="Gene3D" id="3.40.50.1820">
    <property type="entry name" value="alpha/beta hydrolase"/>
    <property type="match status" value="1"/>
</dbReference>
<dbReference type="PANTHER" id="PTHR11487:SF0">
    <property type="entry name" value="S-ACYL FATTY ACID SYNTHASE THIOESTERASE, MEDIUM CHAIN"/>
    <property type="match status" value="1"/>
</dbReference>
<evidence type="ECO:0000259" key="2">
    <source>
        <dbReference type="Pfam" id="PF00975"/>
    </source>
</evidence>
<dbReference type="PANTHER" id="PTHR11487">
    <property type="entry name" value="THIOESTERASE"/>
    <property type="match status" value="1"/>
</dbReference>
<dbReference type="InterPro" id="IPR029058">
    <property type="entry name" value="AB_hydrolase_fold"/>
</dbReference>
<dbReference type="Pfam" id="PF00975">
    <property type="entry name" value="Thioesterase"/>
    <property type="match status" value="1"/>
</dbReference>
<accession>A0ABU0RLH3</accession>
<evidence type="ECO:0000313" key="3">
    <source>
        <dbReference type="EMBL" id="MDQ0932839.1"/>
    </source>
</evidence>
<dbReference type="SUPFAM" id="SSF53474">
    <property type="entry name" value="alpha/beta-Hydrolases"/>
    <property type="match status" value="1"/>
</dbReference>
<dbReference type="RefSeq" id="WP_307626702.1">
    <property type="nucleotide sequence ID" value="NZ_JAUSZS010000003.1"/>
</dbReference>
<dbReference type="Proteomes" id="UP001223072">
    <property type="component" value="Unassembled WGS sequence"/>
</dbReference>
<organism evidence="3 4">
    <name type="scientific">Streptomyces turgidiscabies</name>
    <dbReference type="NCBI Taxonomy" id="85558"/>
    <lineage>
        <taxon>Bacteria</taxon>
        <taxon>Bacillati</taxon>
        <taxon>Actinomycetota</taxon>
        <taxon>Actinomycetes</taxon>
        <taxon>Kitasatosporales</taxon>
        <taxon>Streptomycetaceae</taxon>
        <taxon>Streptomyces</taxon>
    </lineage>
</organism>
<reference evidence="3 4" key="1">
    <citation type="submission" date="2023-07" db="EMBL/GenBank/DDBJ databases">
        <title>Comparative genomics of wheat-associated soil bacteria to identify genetic determinants of phenazine resistance.</title>
        <authorList>
            <person name="Mouncey N."/>
        </authorList>
    </citation>
    <scope>NUCLEOTIDE SEQUENCE [LARGE SCALE GENOMIC DNA]</scope>
    <source>
        <strain evidence="3 4">W2I16</strain>
    </source>
</reference>
<keyword evidence="4" id="KW-1185">Reference proteome</keyword>
<evidence type="ECO:0000256" key="1">
    <source>
        <dbReference type="ARBA" id="ARBA00007169"/>
    </source>
</evidence>
<dbReference type="EMBL" id="JAUSZS010000003">
    <property type="protein sequence ID" value="MDQ0932839.1"/>
    <property type="molecule type" value="Genomic_DNA"/>
</dbReference>
<gene>
    <name evidence="3" type="ORF">QFZ49_002769</name>
</gene>
<evidence type="ECO:0000313" key="4">
    <source>
        <dbReference type="Proteomes" id="UP001223072"/>
    </source>
</evidence>
<name>A0ABU0RLH3_9ACTN</name>
<comment type="caution">
    <text evidence="3">The sequence shown here is derived from an EMBL/GenBank/DDBJ whole genome shotgun (WGS) entry which is preliminary data.</text>
</comment>